<name>A0A0H3MPA7_MYCLB</name>
<dbReference type="InterPro" id="IPR036736">
    <property type="entry name" value="ACP-like_sf"/>
</dbReference>
<dbReference type="SUPFAM" id="SSF56801">
    <property type="entry name" value="Acetyl-CoA synthetase-like"/>
    <property type="match status" value="1"/>
</dbReference>
<dbReference type="HOGENOM" id="CLU_000022_59_10_11"/>
<dbReference type="PROSITE" id="PS50075">
    <property type="entry name" value="CARRIER"/>
    <property type="match status" value="1"/>
</dbReference>
<dbReference type="GO" id="GO:0044550">
    <property type="term" value="P:secondary metabolite biosynthetic process"/>
    <property type="evidence" value="ECO:0007669"/>
    <property type="project" value="TreeGrafter"/>
</dbReference>
<dbReference type="Gene3D" id="3.30.300.30">
    <property type="match status" value="1"/>
</dbReference>
<dbReference type="EMBL" id="FM211192">
    <property type="protein sequence ID" value="CAR70227.1"/>
    <property type="molecule type" value="Genomic_DNA"/>
</dbReference>
<dbReference type="Gene3D" id="3.40.50.12780">
    <property type="entry name" value="N-terminal domain of ligase-like"/>
    <property type="match status" value="1"/>
</dbReference>
<dbReference type="Gene3D" id="1.10.1200.10">
    <property type="entry name" value="ACP-like"/>
    <property type="match status" value="1"/>
</dbReference>
<dbReference type="AlphaFoldDB" id="A0A0H3MPA7"/>
<dbReference type="Pfam" id="PF00501">
    <property type="entry name" value="AMP-binding"/>
    <property type="match status" value="1"/>
</dbReference>
<dbReference type="InterPro" id="IPR045851">
    <property type="entry name" value="AMP-bd_C_sf"/>
</dbReference>
<evidence type="ECO:0000256" key="3">
    <source>
        <dbReference type="ARBA" id="ARBA00022598"/>
    </source>
</evidence>
<evidence type="ECO:0000259" key="4">
    <source>
        <dbReference type="PROSITE" id="PS50075"/>
    </source>
</evidence>
<dbReference type="InterPro" id="IPR020806">
    <property type="entry name" value="PKS_PP-bd"/>
</dbReference>
<dbReference type="Pfam" id="PF13193">
    <property type="entry name" value="AMP-binding_C"/>
    <property type="match status" value="1"/>
</dbReference>
<sequence>MRSENLAALLARQAAEAGWYDKPAYFAPDVVTHGQIHDGAVRLGEVLRNRGLSAGDRVLLCLPDSPDLVQLLLACLARGIMAFLANPELHRDDYAFPERDTAAALVITNGSLRDRFQSSNVVEPAELLSDATRVEPSDYEPVSGDAYAFATYTSGTTGKPKAAIHRHADPFTFVDAMCRKALRLTPQDIGLCSARMYFAYGLGNSVWFPLATGGSAVISSVPVSAESAAMLSTRFEPSVLYGVPSFFARVVGACSPDSFRSLRCVVTAGEALEPALAERLVEFFGGIPILDGIGSSEVGQTFVSNSVDDWRVGTLGKVLPPYEIRVVAPDGATAGSGIEGNLWVRGPSIAQSYWNRPDSLLENGDWLNTRDRVRIDGDGWVTYGCRADDTEIVGGVNINPREVERLIIEADAVAEAAVVGVREFTGASTLQAFLVPAVGAFIDESVMRDVHRRLLTQLTAFKVPHRFAIIERLPRSTNGKLLRNVLRAQSPTKPIWELSLTESQSATKAQLDGRPASNAHAQAAVGHAAGATLKQRLSALQQERERLVVEAVCAEAVKMLGESDPGLINRDLAFSDLGFDSQMTVTLCNRLAVVTGLRLPETVGWDYGSISGLSRYLEAELSGVRSRPETPLSANSGAKGLSPIDEELKKVEEMVVAIGASEKQRVADRLRALLGIIVDGEAGLSKRIQAASTPDEIFQLIDSELCE</sequence>
<organism evidence="5 6">
    <name type="scientific">Mycobacterium leprae (strain Br4923)</name>
    <dbReference type="NCBI Taxonomy" id="561304"/>
    <lineage>
        <taxon>Bacteria</taxon>
        <taxon>Bacillati</taxon>
        <taxon>Actinomycetota</taxon>
        <taxon>Actinomycetes</taxon>
        <taxon>Mycobacteriales</taxon>
        <taxon>Mycobacteriaceae</taxon>
        <taxon>Mycobacterium</taxon>
    </lineage>
</organism>
<keyword evidence="3" id="KW-0436">Ligase</keyword>
<reference evidence="5 6" key="1">
    <citation type="journal article" date="2009" name="Nat. Genet.">
        <title>Comparative genomic and phylogeographic analysis of Mycobacterium leprae.</title>
        <authorList>
            <person name="Monot M."/>
            <person name="Honore N."/>
            <person name="Garnier T."/>
            <person name="Zidane N."/>
            <person name="Sherafi D."/>
            <person name="Paniz-Mondolfi A."/>
            <person name="Matsuoka M."/>
            <person name="Taylor G.M."/>
            <person name="Donoghue H.D."/>
            <person name="Bouwman A."/>
            <person name="Mays S."/>
            <person name="Watson C."/>
            <person name="Lockwood D."/>
            <person name="Khamispour A."/>
            <person name="Dowlati Y."/>
            <person name="Jianping S."/>
            <person name="Rea T.H."/>
            <person name="Vera-Cabrera L."/>
            <person name="Stefani M.M."/>
            <person name="Banu S."/>
            <person name="Macdonald M."/>
            <person name="Sapkota B.R."/>
            <person name="Spencer J.S."/>
            <person name="Thomas J."/>
            <person name="Harshman K."/>
            <person name="Singh P."/>
            <person name="Busso P."/>
            <person name="Gattiker A."/>
            <person name="Rougemont J."/>
            <person name="Brennan P.J."/>
            <person name="Cole S.T."/>
        </authorList>
    </citation>
    <scope>NUCLEOTIDE SEQUENCE [LARGE SCALE GENOMIC DNA]</scope>
    <source>
        <strain evidence="6">Br4923</strain>
    </source>
</reference>
<accession>A0A0H3MPA7</accession>
<feature type="domain" description="Carrier" evidence="4">
    <location>
        <begin position="543"/>
        <end position="621"/>
    </location>
</feature>
<dbReference type="KEGG" id="mlb:MLBr00134"/>
<keyword evidence="2" id="KW-0597">Phosphoprotein</keyword>
<dbReference type="SMR" id="A0A0H3MPA7"/>
<dbReference type="InterPro" id="IPR000873">
    <property type="entry name" value="AMP-dep_synth/lig_dom"/>
</dbReference>
<evidence type="ECO:0000256" key="2">
    <source>
        <dbReference type="ARBA" id="ARBA00022553"/>
    </source>
</evidence>
<dbReference type="InterPro" id="IPR009081">
    <property type="entry name" value="PP-bd_ACP"/>
</dbReference>
<dbReference type="GO" id="GO:0031177">
    <property type="term" value="F:phosphopantetheine binding"/>
    <property type="evidence" value="ECO:0007669"/>
    <property type="project" value="InterPro"/>
</dbReference>
<proteinExistence type="predicted"/>
<dbReference type="Pfam" id="PF00550">
    <property type="entry name" value="PP-binding"/>
    <property type="match status" value="1"/>
</dbReference>
<protein>
    <submittedName>
        <fullName evidence="5">Acyl-CoA synthetase</fullName>
    </submittedName>
</protein>
<evidence type="ECO:0000313" key="6">
    <source>
        <dbReference type="Proteomes" id="UP000006900"/>
    </source>
</evidence>
<dbReference type="SMART" id="SM00823">
    <property type="entry name" value="PKS_PP"/>
    <property type="match status" value="1"/>
</dbReference>
<keyword evidence="1" id="KW-0596">Phosphopantetheine</keyword>
<gene>
    <name evidence="5" type="primary">fadD22</name>
    <name evidence="5" type="ordered locus">MLBr00134</name>
</gene>
<dbReference type="PANTHER" id="PTHR43352">
    <property type="entry name" value="ACETYL-COA SYNTHETASE"/>
    <property type="match status" value="1"/>
</dbReference>
<dbReference type="SUPFAM" id="SSF47336">
    <property type="entry name" value="ACP-like"/>
    <property type="match status" value="1"/>
</dbReference>
<evidence type="ECO:0000313" key="5">
    <source>
        <dbReference type="EMBL" id="CAR70227.1"/>
    </source>
</evidence>
<dbReference type="Proteomes" id="UP000006900">
    <property type="component" value="Chromosome"/>
</dbReference>
<dbReference type="GO" id="GO:0016878">
    <property type="term" value="F:acid-thiol ligase activity"/>
    <property type="evidence" value="ECO:0007669"/>
    <property type="project" value="TreeGrafter"/>
</dbReference>
<dbReference type="InterPro" id="IPR042099">
    <property type="entry name" value="ANL_N_sf"/>
</dbReference>
<dbReference type="InterPro" id="IPR025110">
    <property type="entry name" value="AMP-bd_C"/>
</dbReference>
<dbReference type="NCBIfam" id="NF004716">
    <property type="entry name" value="PRK06060.1"/>
    <property type="match status" value="1"/>
</dbReference>
<evidence type="ECO:0000256" key="1">
    <source>
        <dbReference type="ARBA" id="ARBA00022450"/>
    </source>
</evidence>
<dbReference type="PANTHER" id="PTHR43352:SF1">
    <property type="entry name" value="ANTHRANILATE--COA LIGASE"/>
    <property type="match status" value="1"/>
</dbReference>
<dbReference type="FunFam" id="3.30.300.30:FF:000042">
    <property type="entry name" value="Fatty-acid-CoA ligase FadD22"/>
    <property type="match status" value="1"/>
</dbReference>